<feature type="domain" description="AMP-binding enzyme C-terminal" evidence="6">
    <location>
        <begin position="416"/>
        <end position="491"/>
    </location>
</feature>
<dbReference type="CDD" id="cd12119">
    <property type="entry name" value="ttLC_FACS_AlkK_like"/>
    <property type="match status" value="1"/>
</dbReference>
<sequence>MEGTMQDFPLMVTSILDFAERWHGEQEVISREVDGETTVSNYRELARSARLTSLALRALGVRPGDCIGTMAWNTVRHMHCWYGIAGSGAVCHTLNPRLFVKDLEYIINHAQDKIIFLDAPLAAIAQQFLPNTPSVQTFIVLTSSSKMPKIEAKPGTTGRPKGVAYTHRSQFLHCMQLGTSNALSMGMHSTVLMIVPMFHANAWGHVFGAPMYGCRLVLPGPDLSGKTVCALMHEHNVTVAAGVPTVFGDLLLHLEKSGRKLPRSLTHINVGGSAMPTSMMQTYERLGIHAVHAWGMTELSPMGTMCVLKPYMQNWSEERKTAVKSKQGIPGIFTDLRIVDDKGKELPRDGKHMGELQAKGAHTTKSYLKVDKPAVDAEGWFSTGDVATIDEHGYMQITDRSKDVIKSGGEWISSIEIENMATAHPQVAEAAVVAMPHEKWGERPLLVVVAKRKGAVSKEAILEHLKGKLAKWWTPDEVVFVDELPHTATGKISKLQLRQQFKKSEAASQGRSKL</sequence>
<dbReference type="SUPFAM" id="SSF56801">
    <property type="entry name" value="Acetyl-CoA synthetase-like"/>
    <property type="match status" value="1"/>
</dbReference>
<dbReference type="Gene3D" id="3.30.300.30">
    <property type="match status" value="1"/>
</dbReference>
<accession>A0AAW1P7P4</accession>
<evidence type="ECO:0000313" key="7">
    <source>
        <dbReference type="EMBL" id="KAK9809441.1"/>
    </source>
</evidence>
<evidence type="ECO:0000256" key="2">
    <source>
        <dbReference type="ARBA" id="ARBA00022598"/>
    </source>
</evidence>
<evidence type="ECO:0000256" key="1">
    <source>
        <dbReference type="ARBA" id="ARBA00006432"/>
    </source>
</evidence>
<comment type="caution">
    <text evidence="7">The sequence shown here is derived from an EMBL/GenBank/DDBJ whole genome shotgun (WGS) entry which is preliminary data.</text>
</comment>
<keyword evidence="2" id="KW-0436">Ligase</keyword>
<dbReference type="Pfam" id="PF13193">
    <property type="entry name" value="AMP-binding_C"/>
    <property type="match status" value="1"/>
</dbReference>
<reference evidence="7 8" key="1">
    <citation type="journal article" date="2024" name="Nat. Commun.">
        <title>Phylogenomics reveals the evolutionary origins of lichenization in chlorophyte algae.</title>
        <authorList>
            <person name="Puginier C."/>
            <person name="Libourel C."/>
            <person name="Otte J."/>
            <person name="Skaloud P."/>
            <person name="Haon M."/>
            <person name="Grisel S."/>
            <person name="Petersen M."/>
            <person name="Berrin J.G."/>
            <person name="Delaux P.M."/>
            <person name="Dal Grande F."/>
            <person name="Keller J."/>
        </authorList>
    </citation>
    <scope>NUCLEOTIDE SEQUENCE [LARGE SCALE GENOMIC DNA]</scope>
    <source>
        <strain evidence="7 8">SAG 2036</strain>
    </source>
</reference>
<dbReference type="Gene3D" id="3.40.50.12780">
    <property type="entry name" value="N-terminal domain of ligase-like"/>
    <property type="match status" value="1"/>
</dbReference>
<name>A0AAW1P7P4_9CHLO</name>
<dbReference type="InterPro" id="IPR025110">
    <property type="entry name" value="AMP-bd_C"/>
</dbReference>
<keyword evidence="4" id="KW-0443">Lipid metabolism</keyword>
<dbReference type="GO" id="GO:0016874">
    <property type="term" value="F:ligase activity"/>
    <property type="evidence" value="ECO:0007669"/>
    <property type="project" value="UniProtKB-KW"/>
</dbReference>
<dbReference type="Proteomes" id="UP001465755">
    <property type="component" value="Unassembled WGS sequence"/>
</dbReference>
<dbReference type="FunFam" id="3.30.300.30:FF:000008">
    <property type="entry name" value="2,3-dihydroxybenzoate-AMP ligase"/>
    <property type="match status" value="1"/>
</dbReference>
<evidence type="ECO:0000256" key="4">
    <source>
        <dbReference type="ARBA" id="ARBA00023098"/>
    </source>
</evidence>
<organism evidence="7 8">
    <name type="scientific">Symbiochloris irregularis</name>
    <dbReference type="NCBI Taxonomy" id="706552"/>
    <lineage>
        <taxon>Eukaryota</taxon>
        <taxon>Viridiplantae</taxon>
        <taxon>Chlorophyta</taxon>
        <taxon>core chlorophytes</taxon>
        <taxon>Trebouxiophyceae</taxon>
        <taxon>Trebouxiales</taxon>
        <taxon>Trebouxiaceae</taxon>
        <taxon>Symbiochloris</taxon>
    </lineage>
</organism>
<gene>
    <name evidence="7" type="ORF">WJX73_007789</name>
</gene>
<dbReference type="Pfam" id="PF00501">
    <property type="entry name" value="AMP-binding"/>
    <property type="match status" value="2"/>
</dbReference>
<keyword evidence="3" id="KW-0276">Fatty acid metabolism</keyword>
<evidence type="ECO:0000259" key="6">
    <source>
        <dbReference type="Pfam" id="PF13193"/>
    </source>
</evidence>
<dbReference type="PANTHER" id="PTHR43859:SF4">
    <property type="entry name" value="BUTANOATE--COA LIGASE AAE1-RELATED"/>
    <property type="match status" value="1"/>
</dbReference>
<dbReference type="InterPro" id="IPR000873">
    <property type="entry name" value="AMP-dep_synth/lig_dom"/>
</dbReference>
<dbReference type="AlphaFoldDB" id="A0AAW1P7P4"/>
<protein>
    <recommendedName>
        <fullName evidence="9">Long-chain fatty acid--CoA ligase</fullName>
    </recommendedName>
</protein>
<evidence type="ECO:0000313" key="8">
    <source>
        <dbReference type="Proteomes" id="UP001465755"/>
    </source>
</evidence>
<comment type="similarity">
    <text evidence="1">Belongs to the ATP-dependent AMP-binding enzyme family.</text>
</comment>
<evidence type="ECO:0000256" key="3">
    <source>
        <dbReference type="ARBA" id="ARBA00022832"/>
    </source>
</evidence>
<dbReference type="InterPro" id="IPR045851">
    <property type="entry name" value="AMP-bd_C_sf"/>
</dbReference>
<dbReference type="InterPro" id="IPR042099">
    <property type="entry name" value="ANL_N_sf"/>
</dbReference>
<feature type="domain" description="AMP-dependent synthetase/ligase" evidence="5">
    <location>
        <begin position="155"/>
        <end position="368"/>
    </location>
</feature>
<dbReference type="PANTHER" id="PTHR43859">
    <property type="entry name" value="ACYL-ACTIVATING ENZYME"/>
    <property type="match status" value="1"/>
</dbReference>
<keyword evidence="8" id="KW-1185">Reference proteome</keyword>
<dbReference type="EMBL" id="JALJOQ010000020">
    <property type="protein sequence ID" value="KAK9809441.1"/>
    <property type="molecule type" value="Genomic_DNA"/>
</dbReference>
<dbReference type="GO" id="GO:0006631">
    <property type="term" value="P:fatty acid metabolic process"/>
    <property type="evidence" value="ECO:0007669"/>
    <property type="project" value="UniProtKB-KW"/>
</dbReference>
<proteinExistence type="inferred from homology"/>
<evidence type="ECO:0000259" key="5">
    <source>
        <dbReference type="Pfam" id="PF00501"/>
    </source>
</evidence>
<feature type="domain" description="AMP-dependent synthetase/ligase" evidence="5">
    <location>
        <begin position="28"/>
        <end position="142"/>
    </location>
</feature>
<evidence type="ECO:0008006" key="9">
    <source>
        <dbReference type="Google" id="ProtNLM"/>
    </source>
</evidence>